<evidence type="ECO:0000313" key="1">
    <source>
        <dbReference type="EMBL" id="AOS58364.1"/>
    </source>
</evidence>
<proteinExistence type="predicted"/>
<sequence>MAKQEVKQDRTDELKTEIDKWVEEFTKSQKRFSRFDVYEGEQLSLGFIAYKDDKNNVNVLISMHGQKPTNSVSFPASALEDIKAMLKIVEKYEKLFKYVEKFETNAETNRKKKILLE</sequence>
<protein>
    <submittedName>
        <fullName evidence="1">Conserved lipothrixviral protein</fullName>
    </submittedName>
</protein>
<name>A0A1D8BJ70_SIFV</name>
<dbReference type="EMBL" id="KX467643">
    <property type="protein sequence ID" value="AOS58364.1"/>
    <property type="molecule type" value="Genomic_DNA"/>
</dbReference>
<accession>A0A1D8BJ70</accession>
<gene>
    <name evidence="1" type="primary">SIFV2_gp09</name>
</gene>
<reference evidence="1" key="2">
    <citation type="submission" date="2016-06" db="EMBL/GenBank/DDBJ databases">
        <authorList>
            <person name="Kjaerup R.B."/>
            <person name="Dalgaard T.S."/>
            <person name="Juul-Madsen H.R."/>
        </authorList>
    </citation>
    <scope>NUCLEOTIDE SEQUENCE</scope>
</reference>
<organism evidence="1">
    <name type="scientific">Sulfolobus islandicus filamentous virus 2</name>
    <dbReference type="NCBI Taxonomy" id="1902331"/>
    <lineage>
        <taxon>Viruses</taxon>
        <taxon>Adnaviria</taxon>
        <taxon>Zilligvirae</taxon>
        <taxon>Taleaviricota</taxon>
        <taxon>Tokiviricetes</taxon>
        <taxon>Ligamenvirales</taxon>
        <taxon>Lipothrixviridae</taxon>
        <taxon>Betalipothrixvirus</taxon>
        <taxon>Betalipothrixvirus hveragerdiense</taxon>
        <taxon>Sulfolobus islandicus filamentous virus</taxon>
    </lineage>
</organism>
<dbReference type="Proteomes" id="UP000223173">
    <property type="component" value="Segment"/>
</dbReference>
<reference evidence="1" key="1">
    <citation type="journal article" date="2014" name="Mol. Microbiol.">
        <title>Inter-viral conflicts that exploit host CRISPR immune systems of Sulfolobus.</title>
        <authorList>
            <person name="Erdmann S."/>
            <person name="Le Moine Bauer S."/>
            <person name="Garrett R.A."/>
        </authorList>
    </citation>
    <scope>NUCLEOTIDE SEQUENCE [LARGE SCALE GENOMIC DNA]</scope>
</reference>